<protein>
    <recommendedName>
        <fullName evidence="9">DUF676 domain-containing protein</fullName>
    </recommendedName>
</protein>
<evidence type="ECO:0000313" key="8">
    <source>
        <dbReference type="Proteomes" id="UP000270866"/>
    </source>
</evidence>
<evidence type="ECO:0000256" key="5">
    <source>
        <dbReference type="ARBA" id="ARBA00023128"/>
    </source>
</evidence>
<evidence type="ECO:0000313" key="7">
    <source>
        <dbReference type="EMBL" id="RKK10610.1"/>
    </source>
</evidence>
<dbReference type="Proteomes" id="UP000270866">
    <property type="component" value="Unassembled WGS sequence"/>
</dbReference>
<accession>A0A3L6N1Z9</accession>
<dbReference type="Gene3D" id="3.40.50.1820">
    <property type="entry name" value="alpha/beta hydrolase"/>
    <property type="match status" value="1"/>
</dbReference>
<keyword evidence="6" id="KW-0472">Membrane</keyword>
<evidence type="ECO:0000256" key="1">
    <source>
        <dbReference type="ARBA" id="ARBA00004173"/>
    </source>
</evidence>
<dbReference type="GO" id="GO:0005739">
    <property type="term" value="C:mitochondrion"/>
    <property type="evidence" value="ECO:0007669"/>
    <property type="project" value="UniProtKB-SubCell"/>
</dbReference>
<keyword evidence="5" id="KW-0496">Mitochondrion</keyword>
<dbReference type="SUPFAM" id="SSF53474">
    <property type="entry name" value="alpha/beta-Hydrolases"/>
    <property type="match status" value="1"/>
</dbReference>
<name>A0A3L6N1Z9_FUSOX</name>
<evidence type="ECO:0000256" key="2">
    <source>
        <dbReference type="ARBA" id="ARBA00004240"/>
    </source>
</evidence>
<dbReference type="AlphaFoldDB" id="A0A3L6N1Z9"/>
<dbReference type="GO" id="GO:0005783">
    <property type="term" value="C:endoplasmic reticulum"/>
    <property type="evidence" value="ECO:0007669"/>
    <property type="project" value="UniProtKB-SubCell"/>
</dbReference>
<keyword evidence="4" id="KW-0256">Endoplasmic reticulum</keyword>
<comment type="subcellular location">
    <subcellularLocation>
        <location evidence="2">Endoplasmic reticulum</location>
    </subcellularLocation>
    <subcellularLocation>
        <location evidence="3">Membrane</location>
    </subcellularLocation>
    <subcellularLocation>
        <location evidence="1">Mitochondrion</location>
    </subcellularLocation>
</comment>
<organism evidence="7 8">
    <name type="scientific">Fusarium oxysporum f. sp. cepae</name>
    <dbReference type="NCBI Taxonomy" id="396571"/>
    <lineage>
        <taxon>Eukaryota</taxon>
        <taxon>Fungi</taxon>
        <taxon>Dikarya</taxon>
        <taxon>Ascomycota</taxon>
        <taxon>Pezizomycotina</taxon>
        <taxon>Sordariomycetes</taxon>
        <taxon>Hypocreomycetidae</taxon>
        <taxon>Hypocreales</taxon>
        <taxon>Nectriaceae</taxon>
        <taxon>Fusarium</taxon>
        <taxon>Fusarium oxysporum species complex</taxon>
    </lineage>
</organism>
<proteinExistence type="predicted"/>
<sequence length="267" mass="29791">MFANAVIEGLHQLVPDPGTAEVDIIAVPGLTPRSGNVADHAWDTWRTPSGPSGRLWLRDDLPQHLPDARIFLYEYSATAVYEMGRGAFVREANDLLEAISRNREGVASRPLLFLGHDVGGLLIKQALINALNDPMYSPIKDATSGLAFFATPHRRSGVPLRDRNLAAEVETTLLETWHEGSIFSDDTVEAQRYGLLDYLIVSFWGTRDQIVPREDARLGMSAREDVVPLIADHETICKFGTSPTDQDNLFKVMHHIKFLYMASLHSW</sequence>
<dbReference type="InterPro" id="IPR029058">
    <property type="entry name" value="AB_hydrolase_fold"/>
</dbReference>
<gene>
    <name evidence="7" type="ORF">BFJ65_g14606</name>
</gene>
<comment type="caution">
    <text evidence="7">The sequence shown here is derived from an EMBL/GenBank/DDBJ whole genome shotgun (WGS) entry which is preliminary data.</text>
</comment>
<dbReference type="PANTHER" id="PTHR48182">
    <property type="entry name" value="PROTEIN SERAC1"/>
    <property type="match status" value="1"/>
</dbReference>
<evidence type="ECO:0008006" key="9">
    <source>
        <dbReference type="Google" id="ProtNLM"/>
    </source>
</evidence>
<dbReference type="EMBL" id="MRCU01000010">
    <property type="protein sequence ID" value="RKK10610.1"/>
    <property type="molecule type" value="Genomic_DNA"/>
</dbReference>
<dbReference type="InterPro" id="IPR052374">
    <property type="entry name" value="SERAC1"/>
</dbReference>
<reference evidence="7 8" key="1">
    <citation type="journal article" date="2018" name="Sci. Rep.">
        <title>Characterisation of pathogen-specific regions and novel effector candidates in Fusarium oxysporum f. sp. cepae.</title>
        <authorList>
            <person name="Armitage A.D."/>
            <person name="Taylor A."/>
            <person name="Sobczyk M.K."/>
            <person name="Baxter L."/>
            <person name="Greenfield B.P."/>
            <person name="Bates H.J."/>
            <person name="Wilson F."/>
            <person name="Jackson A.C."/>
            <person name="Ott S."/>
            <person name="Harrison R.J."/>
            <person name="Clarkson J.P."/>
        </authorList>
    </citation>
    <scope>NUCLEOTIDE SEQUENCE [LARGE SCALE GENOMIC DNA]</scope>
    <source>
        <strain evidence="7 8">FoC_Fus2</strain>
    </source>
</reference>
<dbReference type="GO" id="GO:0016020">
    <property type="term" value="C:membrane"/>
    <property type="evidence" value="ECO:0007669"/>
    <property type="project" value="UniProtKB-SubCell"/>
</dbReference>
<evidence type="ECO:0000256" key="3">
    <source>
        <dbReference type="ARBA" id="ARBA00004370"/>
    </source>
</evidence>
<evidence type="ECO:0000256" key="4">
    <source>
        <dbReference type="ARBA" id="ARBA00022824"/>
    </source>
</evidence>
<evidence type="ECO:0000256" key="6">
    <source>
        <dbReference type="ARBA" id="ARBA00023136"/>
    </source>
</evidence>
<dbReference type="PANTHER" id="PTHR48182:SF2">
    <property type="entry name" value="PROTEIN SERAC1"/>
    <property type="match status" value="1"/>
</dbReference>